<dbReference type="InterPro" id="IPR051471">
    <property type="entry name" value="Bacterial_PTS_sugar_comp"/>
</dbReference>
<dbReference type="PATRIC" id="fig|1069640.6.peg.416"/>
<sequence length="139" mass="15616">MKKIIVASHHKLANGFKNTLEYILPNTVEIIDISAYLENVSVDKQIDEVLSNFTKEEQIFVFTDIPGGSVNQAFIRRLNDYNIELISGTNLSILISIATQLGEKNIDKDTIREEIINAASEIVYVNDKLASQSLDEDDE</sequence>
<gene>
    <name evidence="3" type="ORF">VC03_02180</name>
</gene>
<protein>
    <submittedName>
        <fullName evidence="3">PTS N-acetylglucosamine transporter subunit IIBC</fullName>
    </submittedName>
</protein>
<dbReference type="OrthoDB" id="9799827at2"/>
<dbReference type="HOGENOM" id="CLU_123235_3_2_0"/>
<evidence type="ECO:0000256" key="1">
    <source>
        <dbReference type="ARBA" id="ARBA00022679"/>
    </source>
</evidence>
<evidence type="ECO:0000313" key="4">
    <source>
        <dbReference type="Proteomes" id="UP000033103"/>
    </source>
</evidence>
<dbReference type="PROSITE" id="PS51096">
    <property type="entry name" value="PTS_EIIA_TYPE_4"/>
    <property type="match status" value="1"/>
</dbReference>
<dbReference type="KEGG" id="sns:VC03_02180"/>
<dbReference type="GO" id="GO:0016740">
    <property type="term" value="F:transferase activity"/>
    <property type="evidence" value="ECO:0007669"/>
    <property type="project" value="UniProtKB-KW"/>
</dbReference>
<dbReference type="RefSeq" id="WP_046328464.1">
    <property type="nucleotide sequence ID" value="NZ_CP011280.1"/>
</dbReference>
<reference evidence="3 4" key="1">
    <citation type="journal article" date="2012" name="BMC Genomics">
        <title>Genomic sequence analysis and characterization of Sneathia amnii sp. nov.</title>
        <authorList>
            <consortium name="Vaginal Microbiome Consortium (additional members)"/>
            <person name="Harwich M.D.Jr."/>
            <person name="Serrano M.G."/>
            <person name="Fettweis J.M."/>
            <person name="Alves J.M."/>
            <person name="Reimers M.A."/>
            <person name="Buck G.A."/>
            <person name="Jefferson K.K."/>
        </authorList>
    </citation>
    <scope>NUCLEOTIDE SEQUENCE [LARGE SCALE GENOMIC DNA]</scope>
    <source>
        <strain evidence="3 4">SN35</strain>
    </source>
</reference>
<dbReference type="EMBL" id="CP011280">
    <property type="protein sequence ID" value="AKC95358.1"/>
    <property type="molecule type" value="Genomic_DNA"/>
</dbReference>
<keyword evidence="1" id="KW-0808">Transferase</keyword>
<dbReference type="PANTHER" id="PTHR33799:SF1">
    <property type="entry name" value="PTS SYSTEM MANNOSE-SPECIFIC EIIAB COMPONENT-RELATED"/>
    <property type="match status" value="1"/>
</dbReference>
<feature type="domain" description="PTS EIIA type-4" evidence="2">
    <location>
        <begin position="1"/>
        <end position="123"/>
    </location>
</feature>
<evidence type="ECO:0000313" key="3">
    <source>
        <dbReference type="EMBL" id="AKC95358.1"/>
    </source>
</evidence>
<dbReference type="Pfam" id="PF03610">
    <property type="entry name" value="EIIA-man"/>
    <property type="match status" value="1"/>
</dbReference>
<dbReference type="STRING" id="187101.VC03_02180"/>
<dbReference type="Proteomes" id="UP000033103">
    <property type="component" value="Chromosome"/>
</dbReference>
<dbReference type="GO" id="GO:0016020">
    <property type="term" value="C:membrane"/>
    <property type="evidence" value="ECO:0007669"/>
    <property type="project" value="InterPro"/>
</dbReference>
<dbReference type="GO" id="GO:0009401">
    <property type="term" value="P:phosphoenolpyruvate-dependent sugar phosphotransferase system"/>
    <property type="evidence" value="ECO:0007669"/>
    <property type="project" value="InterPro"/>
</dbReference>
<name>A0A0E3UUJ9_9FUSO</name>
<proteinExistence type="predicted"/>
<dbReference type="Gene3D" id="3.40.50.510">
    <property type="entry name" value="Phosphotransferase system, mannose-type IIA component"/>
    <property type="match status" value="1"/>
</dbReference>
<keyword evidence="4" id="KW-1185">Reference proteome</keyword>
<organism evidence="3 4">
    <name type="scientific">Sneathia vaginalis</name>
    <dbReference type="NCBI Taxonomy" id="187101"/>
    <lineage>
        <taxon>Bacteria</taxon>
        <taxon>Fusobacteriati</taxon>
        <taxon>Fusobacteriota</taxon>
        <taxon>Fusobacteriia</taxon>
        <taxon>Fusobacteriales</taxon>
        <taxon>Leptotrichiaceae</taxon>
        <taxon>Sneathia</taxon>
    </lineage>
</organism>
<dbReference type="InterPro" id="IPR036662">
    <property type="entry name" value="PTS_EIIA_man-typ_sf"/>
</dbReference>
<evidence type="ECO:0000259" key="2">
    <source>
        <dbReference type="PROSITE" id="PS51096"/>
    </source>
</evidence>
<dbReference type="InterPro" id="IPR004701">
    <property type="entry name" value="PTS_EIIA_man-typ"/>
</dbReference>
<accession>A0A0E3UUJ9</accession>
<dbReference type="SUPFAM" id="SSF53062">
    <property type="entry name" value="PTS system fructose IIA component-like"/>
    <property type="match status" value="1"/>
</dbReference>
<dbReference type="AlphaFoldDB" id="A0A0E3UUJ9"/>
<dbReference type="PANTHER" id="PTHR33799">
    <property type="entry name" value="PTS PERMEASE-RELATED-RELATED"/>
    <property type="match status" value="1"/>
</dbReference>